<evidence type="ECO:0000259" key="6">
    <source>
        <dbReference type="PROSITE" id="PS51831"/>
    </source>
</evidence>
<dbReference type="PROSITE" id="PS51832">
    <property type="entry name" value="HD_GYP"/>
    <property type="match status" value="1"/>
</dbReference>
<dbReference type="CDD" id="cd06225">
    <property type="entry name" value="HAMP"/>
    <property type="match status" value="1"/>
</dbReference>
<feature type="domain" description="HAMP" evidence="5">
    <location>
        <begin position="74"/>
        <end position="122"/>
    </location>
</feature>
<evidence type="ECO:0000313" key="9">
    <source>
        <dbReference type="Proteomes" id="UP000230956"/>
    </source>
</evidence>
<dbReference type="GO" id="GO:0016020">
    <property type="term" value="C:membrane"/>
    <property type="evidence" value="ECO:0007669"/>
    <property type="project" value="InterPro"/>
</dbReference>
<evidence type="ECO:0000313" key="8">
    <source>
        <dbReference type="EMBL" id="PIZ41024.1"/>
    </source>
</evidence>
<protein>
    <recommendedName>
        <fullName evidence="10">HD domain-containing protein</fullName>
    </recommendedName>
</protein>
<comment type="caution">
    <text evidence="8">The sequence shown here is derived from an EMBL/GenBank/DDBJ whole genome shotgun (WGS) entry which is preliminary data.</text>
</comment>
<evidence type="ECO:0000256" key="3">
    <source>
        <dbReference type="SAM" id="MobiDB-lite"/>
    </source>
</evidence>
<dbReference type="InterPro" id="IPR003018">
    <property type="entry name" value="GAF"/>
</dbReference>
<dbReference type="InterPro" id="IPR003607">
    <property type="entry name" value="HD/PDEase_dom"/>
</dbReference>
<keyword evidence="4" id="KW-0472">Membrane</keyword>
<evidence type="ECO:0000256" key="1">
    <source>
        <dbReference type="ARBA" id="ARBA00022692"/>
    </source>
</evidence>
<dbReference type="Gene3D" id="1.10.3210.10">
    <property type="entry name" value="Hypothetical protein af1432"/>
    <property type="match status" value="1"/>
</dbReference>
<gene>
    <name evidence="8" type="ORF">COY37_02980</name>
</gene>
<keyword evidence="2 4" id="KW-1133">Transmembrane helix</keyword>
<sequence length="514" mass="56418">MNDTVKKGIKRKTLLMLMALGVILPNIFALIAWYSLDSDPGAADKPLQSFLYIAVFNIAYAILGGTMAVLKTHNPLYKLTLAAEQLAEGNLNVACNYHGIEEIDRLVTAFENIRNSMSNSYGAIQEYIDELRGRVEELKLLTDIDAAILGGQKIDSIFNLITEGICKLVGADYCCIALLDGDKHIQIRSLHGFGPDESREFIRGIRGKTPSINICPSIASGQILLLGDLNDSNLSDDVRQMYARFNVKSMIAAPLSVDGEPIGSVVVWYKDRQEFSDMVVNRFLLFADQISVALKSARLVDGIRNLTIEVIRALAKAVDARDSYTANHSNRVSRFAVALAQGLGMNQKEVETIEYAGLLHDIGKIGIDERILNKPGALTEQEMELMKSHASMSADIVKPIEFLKGAVPIVKHHHEWFNGGGYPSGLAGDAIPYGARILAVADAIEAMTSSRPYREEMPLRQGAEQLKSGSGTQFDPEIVEVMLKVVERIELIESFDSENGSDDDKPQIGFEDAV</sequence>
<feature type="domain" description="HD" evidence="6">
    <location>
        <begin position="325"/>
        <end position="447"/>
    </location>
</feature>
<dbReference type="InterPro" id="IPR006675">
    <property type="entry name" value="HDIG_dom"/>
</dbReference>
<feature type="domain" description="HD-GYP" evidence="7">
    <location>
        <begin position="303"/>
        <end position="498"/>
    </location>
</feature>
<reference evidence="9" key="1">
    <citation type="submission" date="2017-09" db="EMBL/GenBank/DDBJ databases">
        <title>Depth-based differentiation of microbial function through sediment-hosted aquifers and enrichment of novel symbionts in the deep terrestrial subsurface.</title>
        <authorList>
            <person name="Probst A.J."/>
            <person name="Ladd B."/>
            <person name="Jarett J.K."/>
            <person name="Geller-Mcgrath D.E."/>
            <person name="Sieber C.M.K."/>
            <person name="Emerson J.B."/>
            <person name="Anantharaman K."/>
            <person name="Thomas B.C."/>
            <person name="Malmstrom R."/>
            <person name="Stieglmeier M."/>
            <person name="Klingl A."/>
            <person name="Woyke T."/>
            <person name="Ryan C.M."/>
            <person name="Banfield J.F."/>
        </authorList>
    </citation>
    <scope>NUCLEOTIDE SEQUENCE [LARGE SCALE GENOMIC DNA]</scope>
</reference>
<dbReference type="GO" id="GO:0007165">
    <property type="term" value="P:signal transduction"/>
    <property type="evidence" value="ECO:0007669"/>
    <property type="project" value="InterPro"/>
</dbReference>
<dbReference type="PROSITE" id="PS51831">
    <property type="entry name" value="HD"/>
    <property type="match status" value="1"/>
</dbReference>
<keyword evidence="1 4" id="KW-0812">Transmembrane</keyword>
<accession>A0A2M7T9C6</accession>
<dbReference type="EMBL" id="PFNG01000072">
    <property type="protein sequence ID" value="PIZ41024.1"/>
    <property type="molecule type" value="Genomic_DNA"/>
</dbReference>
<feature type="transmembrane region" description="Helical" evidence="4">
    <location>
        <begin position="50"/>
        <end position="70"/>
    </location>
</feature>
<dbReference type="AlphaFoldDB" id="A0A2M7T9C6"/>
<dbReference type="SMART" id="SM00471">
    <property type="entry name" value="HDc"/>
    <property type="match status" value="1"/>
</dbReference>
<dbReference type="PANTHER" id="PTHR43155">
    <property type="entry name" value="CYCLIC DI-GMP PHOSPHODIESTERASE PA4108-RELATED"/>
    <property type="match status" value="1"/>
</dbReference>
<dbReference type="Proteomes" id="UP000230956">
    <property type="component" value="Unassembled WGS sequence"/>
</dbReference>
<evidence type="ECO:0008006" key="10">
    <source>
        <dbReference type="Google" id="ProtNLM"/>
    </source>
</evidence>
<dbReference type="CDD" id="cd00077">
    <property type="entry name" value="HDc"/>
    <property type="match status" value="1"/>
</dbReference>
<evidence type="ECO:0000256" key="2">
    <source>
        <dbReference type="ARBA" id="ARBA00022989"/>
    </source>
</evidence>
<dbReference type="SUPFAM" id="SSF109604">
    <property type="entry name" value="HD-domain/PDEase-like"/>
    <property type="match status" value="1"/>
</dbReference>
<feature type="transmembrane region" description="Helical" evidence="4">
    <location>
        <begin position="14"/>
        <end position="35"/>
    </location>
</feature>
<dbReference type="PANTHER" id="PTHR43155:SF2">
    <property type="entry name" value="CYCLIC DI-GMP PHOSPHODIESTERASE PA4108"/>
    <property type="match status" value="1"/>
</dbReference>
<evidence type="ECO:0000259" key="7">
    <source>
        <dbReference type="PROSITE" id="PS51832"/>
    </source>
</evidence>
<dbReference type="SUPFAM" id="SSF158472">
    <property type="entry name" value="HAMP domain-like"/>
    <property type="match status" value="1"/>
</dbReference>
<dbReference type="RefSeq" id="WP_286678579.1">
    <property type="nucleotide sequence ID" value="NZ_MNXI01000092.1"/>
</dbReference>
<evidence type="ECO:0000256" key="4">
    <source>
        <dbReference type="SAM" id="Phobius"/>
    </source>
</evidence>
<dbReference type="PROSITE" id="PS50885">
    <property type="entry name" value="HAMP"/>
    <property type="match status" value="1"/>
</dbReference>
<dbReference type="Gene3D" id="6.10.340.10">
    <property type="match status" value="1"/>
</dbReference>
<feature type="region of interest" description="Disordered" evidence="3">
    <location>
        <begin position="495"/>
        <end position="514"/>
    </location>
</feature>
<dbReference type="InterPro" id="IPR006674">
    <property type="entry name" value="HD_domain"/>
</dbReference>
<dbReference type="SUPFAM" id="SSF55781">
    <property type="entry name" value="GAF domain-like"/>
    <property type="match status" value="1"/>
</dbReference>
<organism evidence="8 9">
    <name type="scientific">Candidatus Aquicultor secundus</name>
    <dbReference type="NCBI Taxonomy" id="1973895"/>
    <lineage>
        <taxon>Bacteria</taxon>
        <taxon>Bacillati</taxon>
        <taxon>Actinomycetota</taxon>
        <taxon>Candidatus Aquicultoria</taxon>
        <taxon>Candidatus Aquicultorales</taxon>
        <taxon>Candidatus Aquicultoraceae</taxon>
        <taxon>Candidatus Aquicultor</taxon>
    </lineage>
</organism>
<dbReference type="Gene3D" id="3.30.450.40">
    <property type="match status" value="1"/>
</dbReference>
<name>A0A2M7T9C6_9ACTN</name>
<dbReference type="InterPro" id="IPR003660">
    <property type="entry name" value="HAMP_dom"/>
</dbReference>
<dbReference type="SMART" id="SM00065">
    <property type="entry name" value="GAF"/>
    <property type="match status" value="1"/>
</dbReference>
<dbReference type="InterPro" id="IPR029016">
    <property type="entry name" value="GAF-like_dom_sf"/>
</dbReference>
<dbReference type="Pfam" id="PF13487">
    <property type="entry name" value="HD_5"/>
    <property type="match status" value="1"/>
</dbReference>
<evidence type="ECO:0000259" key="5">
    <source>
        <dbReference type="PROSITE" id="PS50885"/>
    </source>
</evidence>
<dbReference type="NCBIfam" id="TIGR00277">
    <property type="entry name" value="HDIG"/>
    <property type="match status" value="1"/>
</dbReference>
<dbReference type="InterPro" id="IPR037522">
    <property type="entry name" value="HD_GYP_dom"/>
</dbReference>
<proteinExistence type="predicted"/>
<dbReference type="Pfam" id="PF01590">
    <property type="entry name" value="GAF"/>
    <property type="match status" value="1"/>
</dbReference>